<dbReference type="InterPro" id="IPR011066">
    <property type="entry name" value="MscS_channel_C_sf"/>
</dbReference>
<evidence type="ECO:0000313" key="10">
    <source>
        <dbReference type="Proteomes" id="UP001138768"/>
    </source>
</evidence>
<evidence type="ECO:0000256" key="7">
    <source>
        <dbReference type="SAM" id="Phobius"/>
    </source>
</evidence>
<keyword evidence="6 7" id="KW-0472">Membrane</keyword>
<feature type="transmembrane region" description="Helical" evidence="7">
    <location>
        <begin position="222"/>
        <end position="245"/>
    </location>
</feature>
<evidence type="ECO:0000259" key="8">
    <source>
        <dbReference type="Pfam" id="PF00924"/>
    </source>
</evidence>
<dbReference type="Gene3D" id="3.30.70.100">
    <property type="match status" value="1"/>
</dbReference>
<keyword evidence="3" id="KW-1003">Cell membrane</keyword>
<dbReference type="PANTHER" id="PTHR43634:SF2">
    <property type="entry name" value="LOW CONDUCTANCE MECHANOSENSITIVE CHANNEL YNAI"/>
    <property type="match status" value="1"/>
</dbReference>
<evidence type="ECO:0000256" key="1">
    <source>
        <dbReference type="ARBA" id="ARBA00004651"/>
    </source>
</evidence>
<dbReference type="AlphaFoldDB" id="A0A9X1B2G9"/>
<dbReference type="GO" id="GO:0008381">
    <property type="term" value="F:mechanosensitive monoatomic ion channel activity"/>
    <property type="evidence" value="ECO:0007669"/>
    <property type="project" value="UniProtKB-ARBA"/>
</dbReference>
<evidence type="ECO:0000256" key="5">
    <source>
        <dbReference type="ARBA" id="ARBA00022989"/>
    </source>
</evidence>
<feature type="transmembrane region" description="Helical" evidence="7">
    <location>
        <begin position="297"/>
        <end position="318"/>
    </location>
</feature>
<name>A0A9X1B2G9_9GAMM</name>
<comment type="similarity">
    <text evidence="2">Belongs to the MscS (TC 1.A.23) family.</text>
</comment>
<keyword evidence="5 7" id="KW-1133">Transmembrane helix</keyword>
<feature type="transmembrane region" description="Helical" evidence="7">
    <location>
        <begin position="266"/>
        <end position="285"/>
    </location>
</feature>
<proteinExistence type="inferred from homology"/>
<gene>
    <name evidence="9" type="ORF">CKO42_00235</name>
</gene>
<dbReference type="Pfam" id="PF00924">
    <property type="entry name" value="MS_channel_2nd"/>
    <property type="match status" value="1"/>
</dbReference>
<feature type="transmembrane region" description="Helical" evidence="7">
    <location>
        <begin position="363"/>
        <end position="385"/>
    </location>
</feature>
<dbReference type="PANTHER" id="PTHR43634">
    <property type="entry name" value="OW CONDUCTANCE MECHANOSENSITIVE CHANNEL"/>
    <property type="match status" value="1"/>
</dbReference>
<protein>
    <submittedName>
        <fullName evidence="9">Mechanosensitive ion channel protein MscS</fullName>
    </submittedName>
</protein>
<keyword evidence="10" id="KW-1185">Reference proteome</keyword>
<evidence type="ECO:0000256" key="3">
    <source>
        <dbReference type="ARBA" id="ARBA00022475"/>
    </source>
</evidence>
<dbReference type="EMBL" id="NRRY01000001">
    <property type="protein sequence ID" value="MBK1616904.1"/>
    <property type="molecule type" value="Genomic_DNA"/>
</dbReference>
<dbReference type="Gene3D" id="2.30.30.60">
    <property type="match status" value="1"/>
</dbReference>
<organism evidence="9 10">
    <name type="scientific">Lamprobacter modestohalophilus</name>
    <dbReference type="NCBI Taxonomy" id="1064514"/>
    <lineage>
        <taxon>Bacteria</taxon>
        <taxon>Pseudomonadati</taxon>
        <taxon>Pseudomonadota</taxon>
        <taxon>Gammaproteobacteria</taxon>
        <taxon>Chromatiales</taxon>
        <taxon>Chromatiaceae</taxon>
        <taxon>Lamprobacter</taxon>
    </lineage>
</organism>
<feature type="transmembrane region" description="Helical" evidence="7">
    <location>
        <begin position="339"/>
        <end position="357"/>
    </location>
</feature>
<dbReference type="InterPro" id="IPR045042">
    <property type="entry name" value="YnaI-like"/>
</dbReference>
<evidence type="ECO:0000256" key="2">
    <source>
        <dbReference type="ARBA" id="ARBA00008017"/>
    </source>
</evidence>
<reference evidence="9 10" key="1">
    <citation type="journal article" date="2020" name="Microorganisms">
        <title>Osmotic Adaptation and Compatible Solute Biosynthesis of Phototrophic Bacteria as Revealed from Genome Analyses.</title>
        <authorList>
            <person name="Imhoff J.F."/>
            <person name="Rahn T."/>
            <person name="Kunzel S."/>
            <person name="Keller A."/>
            <person name="Neulinger S.C."/>
        </authorList>
    </citation>
    <scope>NUCLEOTIDE SEQUENCE [LARGE SCALE GENOMIC DNA]</scope>
    <source>
        <strain evidence="9 10">DSM 25653</strain>
    </source>
</reference>
<comment type="caution">
    <text evidence="9">The sequence shown here is derived from an EMBL/GenBank/DDBJ whole genome shotgun (WGS) entry which is preliminary data.</text>
</comment>
<dbReference type="InterPro" id="IPR010920">
    <property type="entry name" value="LSM_dom_sf"/>
</dbReference>
<dbReference type="Gene3D" id="1.10.287.1260">
    <property type="match status" value="1"/>
</dbReference>
<evidence type="ECO:0000256" key="4">
    <source>
        <dbReference type="ARBA" id="ARBA00022692"/>
    </source>
</evidence>
<dbReference type="GO" id="GO:0005886">
    <property type="term" value="C:plasma membrane"/>
    <property type="evidence" value="ECO:0007669"/>
    <property type="project" value="UniProtKB-SubCell"/>
</dbReference>
<dbReference type="SUPFAM" id="SSF82689">
    <property type="entry name" value="Mechanosensitive channel protein MscS (YggB), C-terminal domain"/>
    <property type="match status" value="1"/>
</dbReference>
<keyword evidence="4 7" id="KW-0812">Transmembrane</keyword>
<dbReference type="InterPro" id="IPR023408">
    <property type="entry name" value="MscS_beta-dom_sf"/>
</dbReference>
<sequence>MGLLFALFLWLPLAGQPLLAEEFGDRLPTAIAPAINPLRPPDTSSPRATITSLILNLDRVYLIGKDPEQPGRETIQPLRRAVRTLDLSEVPRAFTEGVGVEVALLLKEVIDRVGLPPYASIPDAEQVEREDLTQWRIPNTEILLQQVQEGPRAGAWLFSVDTVDRAEDFFASVEDLPYLQQGSTPGIYRAYTLTPGTGIDFTWADNQALPPWLAGEWLGQAVWQWLAAAVAVIGAIAIALLVYRLARRAERRAKAKLGRETRWRTMAALVLALLLAVGVHALIGWQINFTGSMLQSIARVFVVIEYSLLAWLVAVVFSRIPEVIIRSRRLRSRGIDSQLLRLGFKLLIVIAIAAMVIDAADRIGLPAYSVLTGLGVGSLAIALAARETLANLLGSIAIMLDRPFAIGDWIKLNGVEGTVEDIGFRSTRIRTFYDSELSVPNSSTMTATIDNMGRRTYRRVYTRLAIRYDTPPERVEAFVEGIKAVIMATPSTRKDYFHVVLNDFAPSSLDIMLYFFLQVPDWSAELIERQRVLLEIVRLAERLEVKFAFPTQTVEIERLPELSHPHSSSSAEWPRTNG</sequence>
<dbReference type="SUPFAM" id="SSF82861">
    <property type="entry name" value="Mechanosensitive channel protein MscS (YggB), transmembrane region"/>
    <property type="match status" value="1"/>
</dbReference>
<dbReference type="SUPFAM" id="SSF50182">
    <property type="entry name" value="Sm-like ribonucleoproteins"/>
    <property type="match status" value="1"/>
</dbReference>
<evidence type="ECO:0000256" key="6">
    <source>
        <dbReference type="ARBA" id="ARBA00023136"/>
    </source>
</evidence>
<dbReference type="InterPro" id="IPR011014">
    <property type="entry name" value="MscS_channel_TM-2"/>
</dbReference>
<evidence type="ECO:0000313" key="9">
    <source>
        <dbReference type="EMBL" id="MBK1616904.1"/>
    </source>
</evidence>
<dbReference type="Proteomes" id="UP001138768">
    <property type="component" value="Unassembled WGS sequence"/>
</dbReference>
<feature type="domain" description="Mechanosensitive ion channel MscS" evidence="8">
    <location>
        <begin position="388"/>
        <end position="452"/>
    </location>
</feature>
<accession>A0A9X1B2G9</accession>
<comment type="subcellular location">
    <subcellularLocation>
        <location evidence="1">Cell membrane</location>
        <topology evidence="1">Multi-pass membrane protein</topology>
    </subcellularLocation>
</comment>
<dbReference type="InterPro" id="IPR006685">
    <property type="entry name" value="MscS_channel_2nd"/>
</dbReference>